<dbReference type="PROSITE" id="PS01298">
    <property type="entry name" value="DAPB"/>
    <property type="match status" value="1"/>
</dbReference>
<evidence type="ECO:0000256" key="8">
    <source>
        <dbReference type="ARBA" id="ARBA00023154"/>
    </source>
</evidence>
<dbReference type="InterPro" id="IPR022664">
    <property type="entry name" value="DapB_N_CS"/>
</dbReference>
<dbReference type="STRING" id="526218.Sterm_2977"/>
<feature type="domain" description="Dihydrodipicolinate reductase N-terminal" evidence="11">
    <location>
        <begin position="26"/>
        <end position="103"/>
    </location>
</feature>
<evidence type="ECO:0000313" key="14">
    <source>
        <dbReference type="Proteomes" id="UP000000845"/>
    </source>
</evidence>
<comment type="catalytic activity">
    <reaction evidence="9">
        <text>(S)-2,3,4,5-tetrahydrodipicolinate + NAD(+) + H2O = (2S,4S)-4-hydroxy-2,3,4,5-tetrahydrodipicolinate + NADH + H(+)</text>
        <dbReference type="Rhea" id="RHEA:35323"/>
        <dbReference type="ChEBI" id="CHEBI:15377"/>
        <dbReference type="ChEBI" id="CHEBI:15378"/>
        <dbReference type="ChEBI" id="CHEBI:16845"/>
        <dbReference type="ChEBI" id="CHEBI:57540"/>
        <dbReference type="ChEBI" id="CHEBI:57945"/>
        <dbReference type="ChEBI" id="CHEBI:67139"/>
        <dbReference type="EC" id="1.17.1.8"/>
    </reaction>
</comment>
<dbReference type="GO" id="GO:0051287">
    <property type="term" value="F:NAD binding"/>
    <property type="evidence" value="ECO:0007669"/>
    <property type="project" value="UniProtKB-UniRule"/>
</dbReference>
<dbReference type="HAMAP" id="MF_00102">
    <property type="entry name" value="DapB"/>
    <property type="match status" value="1"/>
</dbReference>
<dbReference type="Gene3D" id="3.40.50.720">
    <property type="entry name" value="NAD(P)-binding Rossmann-like Domain"/>
    <property type="match status" value="1"/>
</dbReference>
<evidence type="ECO:0000256" key="3">
    <source>
        <dbReference type="ARBA" id="ARBA00022605"/>
    </source>
</evidence>
<comment type="caution">
    <text evidence="9">Was originally thought to be a dihydrodipicolinate reductase (DHDPR), catalyzing the conversion of dihydrodipicolinate to tetrahydrodipicolinate. However, it was shown in E.coli that the substrate of the enzymatic reaction is not dihydrodipicolinate (DHDP) but in fact (2S,4S)-4-hydroxy-2,3,4,5-tetrahydrodipicolinic acid (HTPA), the product released by the DapA-catalyzed reaction.</text>
</comment>
<dbReference type="SUPFAM" id="SSF55347">
    <property type="entry name" value="Glyceraldehyde-3-phosphate dehydrogenase-like, C-terminal domain"/>
    <property type="match status" value="1"/>
</dbReference>
<dbReference type="NCBIfam" id="TIGR00036">
    <property type="entry name" value="dapB"/>
    <property type="match status" value="1"/>
</dbReference>
<evidence type="ECO:0000256" key="5">
    <source>
        <dbReference type="ARBA" id="ARBA00022915"/>
    </source>
</evidence>
<evidence type="ECO:0000256" key="7">
    <source>
        <dbReference type="ARBA" id="ARBA00023027"/>
    </source>
</evidence>
<reference evidence="14" key="1">
    <citation type="submission" date="2009-09" db="EMBL/GenBank/DDBJ databases">
        <title>The complete chromosome of Sebaldella termitidis ATCC 33386.</title>
        <authorList>
            <consortium name="US DOE Joint Genome Institute (JGI-PGF)"/>
            <person name="Lucas S."/>
            <person name="Copeland A."/>
            <person name="Lapidus A."/>
            <person name="Glavina del Rio T."/>
            <person name="Dalin E."/>
            <person name="Tice H."/>
            <person name="Bruce D."/>
            <person name="Goodwin L."/>
            <person name="Pitluck S."/>
            <person name="Kyrpides N."/>
            <person name="Mavromatis K."/>
            <person name="Ivanova N."/>
            <person name="Mikhailova N."/>
            <person name="Sims D."/>
            <person name="Meincke L."/>
            <person name="Brettin T."/>
            <person name="Detter J.C."/>
            <person name="Han C."/>
            <person name="Larimer F."/>
            <person name="Land M."/>
            <person name="Hauser L."/>
            <person name="Markowitz V."/>
            <person name="Cheng J.F."/>
            <person name="Hugenholtz P."/>
            <person name="Woyke T."/>
            <person name="Wu D."/>
            <person name="Eisen J.A."/>
        </authorList>
    </citation>
    <scope>NUCLEOTIDE SEQUENCE [LARGE SCALE GENOMIC DNA]</scope>
    <source>
        <strain evidence="14">ATCC 33386 / NCTC 11300</strain>
    </source>
</reference>
<dbReference type="InterPro" id="IPR023940">
    <property type="entry name" value="DHDPR_bac"/>
</dbReference>
<accession>D1ANL6</accession>
<keyword evidence="4 9" id="KW-0521">NADP</keyword>
<dbReference type="Proteomes" id="UP000000845">
    <property type="component" value="Chromosome"/>
</dbReference>
<dbReference type="FunFam" id="3.30.360.10:FF:000009">
    <property type="entry name" value="4-hydroxy-tetrahydrodipicolinate reductase"/>
    <property type="match status" value="1"/>
</dbReference>
<dbReference type="SUPFAM" id="SSF51735">
    <property type="entry name" value="NAD(P)-binding Rossmann-fold domains"/>
    <property type="match status" value="1"/>
</dbReference>
<keyword evidence="3 9" id="KW-0028">Amino-acid biosynthesis</keyword>
<dbReference type="GO" id="GO:0019877">
    <property type="term" value="P:diaminopimelate biosynthetic process"/>
    <property type="evidence" value="ECO:0007669"/>
    <property type="project" value="UniProtKB-UniRule"/>
</dbReference>
<gene>
    <name evidence="9" type="primary">dapB</name>
    <name evidence="13" type="ordered locus">Sterm_2977</name>
</gene>
<reference evidence="13 14" key="2">
    <citation type="journal article" date="2010" name="Stand. Genomic Sci.">
        <title>Complete genome sequence of Sebaldella termitidis type strain (NCTC 11300).</title>
        <authorList>
            <person name="Harmon-Smith M."/>
            <person name="Celia L."/>
            <person name="Chertkov O."/>
            <person name="Lapidus A."/>
            <person name="Copeland A."/>
            <person name="Glavina Del Rio T."/>
            <person name="Nolan M."/>
            <person name="Lucas S."/>
            <person name="Tice H."/>
            <person name="Cheng J.F."/>
            <person name="Han C."/>
            <person name="Detter J.C."/>
            <person name="Bruce D."/>
            <person name="Goodwin L."/>
            <person name="Pitluck S."/>
            <person name="Pati A."/>
            <person name="Liolios K."/>
            <person name="Ivanova N."/>
            <person name="Mavromatis K."/>
            <person name="Mikhailova N."/>
            <person name="Chen A."/>
            <person name="Palaniappan K."/>
            <person name="Land M."/>
            <person name="Hauser L."/>
            <person name="Chang Y.J."/>
            <person name="Jeffries C.D."/>
            <person name="Brettin T."/>
            <person name="Goker M."/>
            <person name="Beck B."/>
            <person name="Bristow J."/>
            <person name="Eisen J.A."/>
            <person name="Markowitz V."/>
            <person name="Hugenholtz P."/>
            <person name="Kyrpides N.C."/>
            <person name="Klenk H.P."/>
            <person name="Chen F."/>
        </authorList>
    </citation>
    <scope>NUCLEOTIDE SEQUENCE [LARGE SCALE GENOMIC DNA]</scope>
    <source>
        <strain evidence="14">ATCC 33386 / NCTC 11300</strain>
    </source>
</reference>
<comment type="subunit">
    <text evidence="9">Homotetramer.</text>
</comment>
<dbReference type="GO" id="GO:0008839">
    <property type="term" value="F:4-hydroxy-tetrahydrodipicolinate reductase"/>
    <property type="evidence" value="ECO:0007669"/>
    <property type="project" value="UniProtKB-UniRule"/>
</dbReference>
<dbReference type="EMBL" id="CP001739">
    <property type="protein sequence ID" value="ACZ09820.1"/>
    <property type="molecule type" value="Genomic_DNA"/>
</dbReference>
<evidence type="ECO:0000256" key="10">
    <source>
        <dbReference type="NCBIfam" id="TIGR00036"/>
    </source>
</evidence>
<dbReference type="PANTHER" id="PTHR20836:SF7">
    <property type="entry name" value="4-HYDROXY-TETRAHYDRODIPICOLINATE REDUCTASE"/>
    <property type="match status" value="1"/>
</dbReference>
<dbReference type="GO" id="GO:0050661">
    <property type="term" value="F:NADP binding"/>
    <property type="evidence" value="ECO:0007669"/>
    <property type="project" value="UniProtKB-UniRule"/>
</dbReference>
<comment type="similarity">
    <text evidence="1 9">Belongs to the DapB family.</text>
</comment>
<dbReference type="KEGG" id="str:Sterm_2977"/>
<comment type="function">
    <text evidence="9">Catalyzes the conversion of 4-hydroxy-tetrahydrodipicolinate (HTPA) to tetrahydrodipicolinate.</text>
</comment>
<dbReference type="EC" id="1.17.1.8" evidence="9 10"/>
<name>D1ANL6_SEBTE</name>
<comment type="subcellular location">
    <subcellularLocation>
        <location evidence="9">Cytoplasm</location>
    </subcellularLocation>
</comment>
<sequence>MEIVIYGAGVLAQLTKESVITSGSNVAGMIDPLGNTEYKSLKEFDKDCDIIIDFSHFSSLNDILEYAVKNKKPVIIATTGHSKEQTALIEEAAKHIAVLKATNTSFGVTMINEILSYAAKLLKGFDIELIEKHHNRKIDSPSGTAGTMLEVIQASIDEDRDLVYGREGNSKRTAKEIGVHSVRAGNIVGEHTVIFSRGDEIIEIKHEALSRKMFADGAVDAALKLVNKKSGLYSMKDLLIV</sequence>
<evidence type="ECO:0000256" key="4">
    <source>
        <dbReference type="ARBA" id="ARBA00022857"/>
    </source>
</evidence>
<feature type="binding site" evidence="9">
    <location>
        <begin position="101"/>
        <end position="104"/>
    </location>
    <ligand>
        <name>NAD(+)</name>
        <dbReference type="ChEBI" id="CHEBI:57540"/>
    </ligand>
</feature>
<feature type="binding site" evidence="9">
    <location>
        <position position="134"/>
    </location>
    <ligand>
        <name>(S)-2,3,4,5-tetrahydrodipicolinate</name>
        <dbReference type="ChEBI" id="CHEBI:16845"/>
    </ligand>
</feature>
<evidence type="ECO:0000256" key="6">
    <source>
        <dbReference type="ARBA" id="ARBA00023002"/>
    </source>
</evidence>
<proteinExistence type="inferred from homology"/>
<protein>
    <recommendedName>
        <fullName evidence="9 10">4-hydroxy-tetrahydrodipicolinate reductase</fullName>
        <shortName evidence="9">HTPA reductase</shortName>
        <ecNumber evidence="9 10">1.17.1.8</ecNumber>
    </recommendedName>
</protein>
<dbReference type="InterPro" id="IPR000846">
    <property type="entry name" value="DapB_N"/>
</dbReference>
<evidence type="ECO:0000256" key="1">
    <source>
        <dbReference type="ARBA" id="ARBA00006642"/>
    </source>
</evidence>
<feature type="active site" description="Proton donor" evidence="9">
    <location>
        <position position="137"/>
    </location>
</feature>
<dbReference type="Pfam" id="PF01113">
    <property type="entry name" value="DapB_N"/>
    <property type="match status" value="1"/>
</dbReference>
<dbReference type="RefSeq" id="WP_012862402.1">
    <property type="nucleotide sequence ID" value="NC_013517.1"/>
</dbReference>
<keyword evidence="2 9" id="KW-0963">Cytoplasm</keyword>
<feature type="binding site" evidence="9">
    <location>
        <begin position="143"/>
        <end position="144"/>
    </location>
    <ligand>
        <name>(S)-2,3,4,5-tetrahydrodipicolinate</name>
        <dbReference type="ChEBI" id="CHEBI:16845"/>
    </ligand>
</feature>
<dbReference type="AlphaFoldDB" id="D1ANL6"/>
<evidence type="ECO:0000256" key="9">
    <source>
        <dbReference type="HAMAP-Rule" id="MF_00102"/>
    </source>
</evidence>
<dbReference type="eggNOG" id="COG0289">
    <property type="taxonomic scope" value="Bacteria"/>
</dbReference>
<dbReference type="PANTHER" id="PTHR20836">
    <property type="entry name" value="DIHYDRODIPICOLINATE REDUCTASE"/>
    <property type="match status" value="1"/>
</dbReference>
<dbReference type="Gene3D" id="3.30.360.10">
    <property type="entry name" value="Dihydrodipicolinate Reductase, domain 2"/>
    <property type="match status" value="1"/>
</dbReference>
<dbReference type="GO" id="GO:0005829">
    <property type="term" value="C:cytosol"/>
    <property type="evidence" value="ECO:0007669"/>
    <property type="project" value="TreeGrafter"/>
</dbReference>
<keyword evidence="7 9" id="KW-0520">NAD</keyword>
<keyword evidence="6 9" id="KW-0560">Oxidoreductase</keyword>
<feature type="domain" description="Dihydrodipicolinate reductase C-terminal" evidence="12">
    <location>
        <begin position="107"/>
        <end position="239"/>
    </location>
</feature>
<dbReference type="Pfam" id="PF05173">
    <property type="entry name" value="DapB_C"/>
    <property type="match status" value="1"/>
</dbReference>
<evidence type="ECO:0000259" key="12">
    <source>
        <dbReference type="Pfam" id="PF05173"/>
    </source>
</evidence>
<feature type="active site" description="Proton donor/acceptor" evidence="9">
    <location>
        <position position="133"/>
    </location>
</feature>
<keyword evidence="8 9" id="KW-0457">Lysine biosynthesis</keyword>
<dbReference type="HOGENOM" id="CLU_047479_2_1_0"/>
<comment type="pathway">
    <text evidence="9">Amino-acid biosynthesis; L-lysine biosynthesis via DAP pathway; (S)-tetrahydrodipicolinate from L-aspartate: step 4/4.</text>
</comment>
<feature type="binding site" evidence="9">
    <location>
        <position position="39"/>
    </location>
    <ligand>
        <name>NADP(+)</name>
        <dbReference type="ChEBI" id="CHEBI:58349"/>
    </ligand>
</feature>
<comment type="catalytic activity">
    <reaction evidence="9">
        <text>(S)-2,3,4,5-tetrahydrodipicolinate + NADP(+) + H2O = (2S,4S)-4-hydroxy-2,3,4,5-tetrahydrodipicolinate + NADPH + H(+)</text>
        <dbReference type="Rhea" id="RHEA:35331"/>
        <dbReference type="ChEBI" id="CHEBI:15377"/>
        <dbReference type="ChEBI" id="CHEBI:15378"/>
        <dbReference type="ChEBI" id="CHEBI:16845"/>
        <dbReference type="ChEBI" id="CHEBI:57783"/>
        <dbReference type="ChEBI" id="CHEBI:58349"/>
        <dbReference type="ChEBI" id="CHEBI:67139"/>
        <dbReference type="EC" id="1.17.1.8"/>
    </reaction>
</comment>
<comment type="caution">
    <text evidence="9">Lacks conserved residue(s) required for the propagation of feature annotation.</text>
</comment>
<feature type="binding site" evidence="9">
    <location>
        <position position="31"/>
    </location>
    <ligand>
        <name>NAD(+)</name>
        <dbReference type="ChEBI" id="CHEBI:57540"/>
    </ligand>
</feature>
<evidence type="ECO:0000259" key="11">
    <source>
        <dbReference type="Pfam" id="PF01113"/>
    </source>
</evidence>
<dbReference type="CDD" id="cd02274">
    <property type="entry name" value="DHDPR_N"/>
    <property type="match status" value="1"/>
</dbReference>
<evidence type="ECO:0000313" key="13">
    <source>
        <dbReference type="EMBL" id="ACZ09820.1"/>
    </source>
</evidence>
<keyword evidence="5 9" id="KW-0220">Diaminopimelate biosynthesis</keyword>
<organism evidence="13 14">
    <name type="scientific">Sebaldella termitidis (strain ATCC 33386 / NCTC 11300)</name>
    <dbReference type="NCBI Taxonomy" id="526218"/>
    <lineage>
        <taxon>Bacteria</taxon>
        <taxon>Fusobacteriati</taxon>
        <taxon>Fusobacteriota</taxon>
        <taxon>Fusobacteriia</taxon>
        <taxon>Fusobacteriales</taxon>
        <taxon>Leptotrichiaceae</taxon>
        <taxon>Sebaldella</taxon>
    </lineage>
</organism>
<dbReference type="PIRSF" id="PIRSF000161">
    <property type="entry name" value="DHPR"/>
    <property type="match status" value="1"/>
</dbReference>
<dbReference type="InterPro" id="IPR022663">
    <property type="entry name" value="DapB_C"/>
</dbReference>
<dbReference type="GO" id="GO:0016726">
    <property type="term" value="F:oxidoreductase activity, acting on CH or CH2 groups, NAD or NADP as acceptor"/>
    <property type="evidence" value="ECO:0007669"/>
    <property type="project" value="UniProtKB-UniRule"/>
</dbReference>
<keyword evidence="14" id="KW-1185">Reference proteome</keyword>
<dbReference type="InterPro" id="IPR036291">
    <property type="entry name" value="NAD(P)-bd_dom_sf"/>
</dbReference>
<dbReference type="GO" id="GO:0009089">
    <property type="term" value="P:lysine biosynthetic process via diaminopimelate"/>
    <property type="evidence" value="ECO:0007669"/>
    <property type="project" value="UniProtKB-UniRule"/>
</dbReference>
<feature type="binding site" evidence="9">
    <location>
        <begin position="77"/>
        <end position="79"/>
    </location>
    <ligand>
        <name>NAD(+)</name>
        <dbReference type="ChEBI" id="CHEBI:57540"/>
    </ligand>
</feature>
<evidence type="ECO:0000256" key="2">
    <source>
        <dbReference type="ARBA" id="ARBA00022490"/>
    </source>
</evidence>
<dbReference type="UniPathway" id="UPA00034">
    <property type="reaction ID" value="UER00018"/>
</dbReference>